<reference evidence="3 4" key="1">
    <citation type="submission" date="2019-06" db="EMBL/GenBank/DDBJ databases">
        <title>Genome organization and adaptive potential of archetypical organophosphate degarding Sphingobium fuliginis ATCC 27551.</title>
        <authorList>
            <person name="Sarwar A."/>
            <person name="Parthasarathy S."/>
            <person name="Singh C."/>
            <person name="Siddavattam D."/>
        </authorList>
    </citation>
    <scope>NUCLEOTIDE SEQUENCE [LARGE SCALE GENOMIC DNA]</scope>
    <source>
        <strain evidence="3 4">ATCC 27551</strain>
    </source>
</reference>
<dbReference type="InterPro" id="IPR016147">
    <property type="entry name" value="Pili_assmbl_chaperone_N"/>
</dbReference>
<evidence type="ECO:0000313" key="3">
    <source>
        <dbReference type="EMBL" id="QDC40034.1"/>
    </source>
</evidence>
<accession>A0A5B8CN03</accession>
<dbReference type="SUPFAM" id="SSF49354">
    <property type="entry name" value="PapD-like"/>
    <property type="match status" value="1"/>
</dbReference>
<feature type="chain" id="PRO_5022934497" evidence="1">
    <location>
        <begin position="41"/>
        <end position="279"/>
    </location>
</feature>
<dbReference type="InterPro" id="IPR013783">
    <property type="entry name" value="Ig-like_fold"/>
</dbReference>
<evidence type="ECO:0000259" key="2">
    <source>
        <dbReference type="Pfam" id="PF00345"/>
    </source>
</evidence>
<dbReference type="InterPro" id="IPR008962">
    <property type="entry name" value="PapD-like_sf"/>
</dbReference>
<dbReference type="KEGG" id="sufl:FIL70_23260"/>
<gene>
    <name evidence="3" type="ORF">FIL70_23260</name>
</gene>
<dbReference type="Proteomes" id="UP000311469">
    <property type="component" value="Chromosome cSF2"/>
</dbReference>
<keyword evidence="1" id="KW-0732">Signal</keyword>
<dbReference type="Gene3D" id="2.60.40.10">
    <property type="entry name" value="Immunoglobulins"/>
    <property type="match status" value="1"/>
</dbReference>
<protein>
    <submittedName>
        <fullName evidence="3">Molecular chaperone</fullName>
    </submittedName>
</protein>
<feature type="signal peptide" evidence="1">
    <location>
        <begin position="1"/>
        <end position="40"/>
    </location>
</feature>
<dbReference type="PANTHER" id="PTHR30251">
    <property type="entry name" value="PILUS ASSEMBLY CHAPERONE"/>
    <property type="match status" value="1"/>
</dbReference>
<dbReference type="PANTHER" id="PTHR30251:SF4">
    <property type="entry name" value="SLR1668 PROTEIN"/>
    <property type="match status" value="1"/>
</dbReference>
<name>A0A5B8CN03_SPHSA</name>
<proteinExistence type="predicted"/>
<dbReference type="InterPro" id="IPR050643">
    <property type="entry name" value="Periplasmic_pilus_chap"/>
</dbReference>
<dbReference type="EMBL" id="CP041017">
    <property type="protein sequence ID" value="QDC40034.1"/>
    <property type="molecule type" value="Genomic_DNA"/>
</dbReference>
<sequence>MASPISAVHDRGGKRTMFLKWVKFVLPLLLLTVMATGAQAARVTPMSVDLEPQGTRSTARIEVANNEDRQLPMEVRMYRGVIGERGELTLEPADDRFMVFPPQTLIAPNGKQVFRIQYLPDGPLTQSEVYYAAVSQIPVQLPAEQSRIQVVMRFNVLVNVVPDGTTPDPVVAQIAPVSREVELGPDEKAPEDKDVRKTRTENGLEVRIENKGNRYFPAGRSGWTISGVDGAGKPYSAEYNAAQMSEMIGMGIVAPGRARVFFIPTPEKMAAGATVTLKR</sequence>
<organism evidence="3 4">
    <name type="scientific">Sphingobium fuliginis ATCC 27551</name>
    <dbReference type="NCBI Taxonomy" id="1208342"/>
    <lineage>
        <taxon>Bacteria</taxon>
        <taxon>Pseudomonadati</taxon>
        <taxon>Pseudomonadota</taxon>
        <taxon>Alphaproteobacteria</taxon>
        <taxon>Sphingomonadales</taxon>
        <taxon>Sphingomonadaceae</taxon>
        <taxon>Sphingobium</taxon>
    </lineage>
</organism>
<feature type="domain" description="Pili assembly chaperone N-terminal" evidence="2">
    <location>
        <begin position="54"/>
        <end position="164"/>
    </location>
</feature>
<dbReference type="AlphaFoldDB" id="A0A5B8CN03"/>
<dbReference type="GO" id="GO:0030288">
    <property type="term" value="C:outer membrane-bounded periplasmic space"/>
    <property type="evidence" value="ECO:0007669"/>
    <property type="project" value="InterPro"/>
</dbReference>
<dbReference type="GO" id="GO:0071555">
    <property type="term" value="P:cell wall organization"/>
    <property type="evidence" value="ECO:0007669"/>
    <property type="project" value="InterPro"/>
</dbReference>
<dbReference type="Pfam" id="PF00345">
    <property type="entry name" value="PapD_N"/>
    <property type="match status" value="1"/>
</dbReference>
<evidence type="ECO:0000256" key="1">
    <source>
        <dbReference type="SAM" id="SignalP"/>
    </source>
</evidence>
<evidence type="ECO:0000313" key="4">
    <source>
        <dbReference type="Proteomes" id="UP000311469"/>
    </source>
</evidence>